<sequence>MCDEKESLLPDNDEDTGKVEREVTSCSSNRLVRMDDSNHLSKIQQFREKCIETIKSRFFWKALLLGQFISILLCGTGVTSGLLADMGVHIPTAQSFVNYVLLGLTFTMVLACRTSDRNLKSCLKTWWWKYLLLAIVDVEANYLIVKAYSFTTVTSVQLLDCFSIPAVMVLSYKFLQVRFKFVHIFGVVVCVLGLGGLVLTDVLTDNGVKSTASNTALGDILVICAAVLYGIDNVAEEYVVKRFDRVEFLGMLGLFGSIINGIQFFMYCILYHLY</sequence>
<evidence type="ECO:0000313" key="10">
    <source>
        <dbReference type="EMBL" id="KAJ8315072.1"/>
    </source>
</evidence>
<evidence type="ECO:0000256" key="7">
    <source>
        <dbReference type="ARBA" id="ARBA00037727"/>
    </source>
</evidence>
<dbReference type="InterPro" id="IPR037185">
    <property type="entry name" value="EmrE-like"/>
</dbReference>
<feature type="transmembrane region" description="Helical" evidence="9">
    <location>
        <begin position="182"/>
        <end position="200"/>
    </location>
</feature>
<keyword evidence="3" id="KW-0813">Transport</keyword>
<evidence type="ECO:0000313" key="11">
    <source>
        <dbReference type="Proteomes" id="UP001217089"/>
    </source>
</evidence>
<feature type="region of interest" description="Disordered" evidence="8">
    <location>
        <begin position="1"/>
        <end position="20"/>
    </location>
</feature>
<evidence type="ECO:0000256" key="6">
    <source>
        <dbReference type="ARBA" id="ARBA00023136"/>
    </source>
</evidence>
<feature type="transmembrane region" description="Helical" evidence="9">
    <location>
        <begin position="62"/>
        <end position="84"/>
    </location>
</feature>
<proteinExistence type="inferred from homology"/>
<keyword evidence="4 9" id="KW-0812">Transmembrane</keyword>
<keyword evidence="11" id="KW-1185">Reference proteome</keyword>
<evidence type="ECO:0000256" key="2">
    <source>
        <dbReference type="ARBA" id="ARBA00007863"/>
    </source>
</evidence>
<dbReference type="Pfam" id="PF06027">
    <property type="entry name" value="SLC35F"/>
    <property type="match status" value="1"/>
</dbReference>
<keyword evidence="6 9" id="KW-0472">Membrane</keyword>
<comment type="similarity">
    <text evidence="2">Belongs to the SLC35F solute transporter family.</text>
</comment>
<evidence type="ECO:0000256" key="8">
    <source>
        <dbReference type="SAM" id="MobiDB-lite"/>
    </source>
</evidence>
<evidence type="ECO:0008006" key="12">
    <source>
        <dbReference type="Google" id="ProtNLM"/>
    </source>
</evidence>
<keyword evidence="5 9" id="KW-1133">Transmembrane helix</keyword>
<dbReference type="Proteomes" id="UP001217089">
    <property type="component" value="Unassembled WGS sequence"/>
</dbReference>
<dbReference type="SUPFAM" id="SSF103481">
    <property type="entry name" value="Multidrug resistance efflux transporter EmrE"/>
    <property type="match status" value="1"/>
</dbReference>
<dbReference type="EMBL" id="JARBDR010000337">
    <property type="protein sequence ID" value="KAJ8315072.1"/>
    <property type="molecule type" value="Genomic_DNA"/>
</dbReference>
<feature type="transmembrane region" description="Helical" evidence="9">
    <location>
        <begin position="96"/>
        <end position="114"/>
    </location>
</feature>
<dbReference type="InterPro" id="IPR052221">
    <property type="entry name" value="SLC35F_Transporter"/>
</dbReference>
<gene>
    <name evidence="10" type="ORF">KUTeg_007222</name>
</gene>
<evidence type="ECO:0000256" key="3">
    <source>
        <dbReference type="ARBA" id="ARBA00022448"/>
    </source>
</evidence>
<evidence type="ECO:0000256" key="5">
    <source>
        <dbReference type="ARBA" id="ARBA00022989"/>
    </source>
</evidence>
<dbReference type="InterPro" id="IPR009262">
    <property type="entry name" value="SLC35_F1/F2/F6"/>
</dbReference>
<evidence type="ECO:0000256" key="4">
    <source>
        <dbReference type="ARBA" id="ARBA00022692"/>
    </source>
</evidence>
<reference evidence="10 11" key="1">
    <citation type="submission" date="2022-12" db="EMBL/GenBank/DDBJ databases">
        <title>Chromosome-level genome of Tegillarca granosa.</title>
        <authorList>
            <person name="Kim J."/>
        </authorList>
    </citation>
    <scope>NUCLEOTIDE SEQUENCE [LARGE SCALE GENOMIC DNA]</scope>
    <source>
        <strain evidence="10">Teg-2019</strain>
        <tissue evidence="10">Adductor muscle</tissue>
    </source>
</reference>
<comment type="function">
    <text evidence="7">Putative solute transporter.</text>
</comment>
<comment type="subcellular location">
    <subcellularLocation>
        <location evidence="1">Membrane</location>
        <topology evidence="1">Multi-pass membrane protein</topology>
    </subcellularLocation>
</comment>
<accession>A0ABQ9FGS4</accession>
<name>A0ABQ9FGS4_TEGGR</name>
<evidence type="ECO:0000256" key="9">
    <source>
        <dbReference type="SAM" id="Phobius"/>
    </source>
</evidence>
<feature type="transmembrane region" description="Helical" evidence="9">
    <location>
        <begin position="212"/>
        <end position="231"/>
    </location>
</feature>
<dbReference type="PANTHER" id="PTHR14233">
    <property type="entry name" value="DUF914-RELATED"/>
    <property type="match status" value="1"/>
</dbReference>
<evidence type="ECO:0000256" key="1">
    <source>
        <dbReference type="ARBA" id="ARBA00004141"/>
    </source>
</evidence>
<organism evidence="10 11">
    <name type="scientific">Tegillarca granosa</name>
    <name type="common">Malaysian cockle</name>
    <name type="synonym">Anadara granosa</name>
    <dbReference type="NCBI Taxonomy" id="220873"/>
    <lineage>
        <taxon>Eukaryota</taxon>
        <taxon>Metazoa</taxon>
        <taxon>Spiralia</taxon>
        <taxon>Lophotrochozoa</taxon>
        <taxon>Mollusca</taxon>
        <taxon>Bivalvia</taxon>
        <taxon>Autobranchia</taxon>
        <taxon>Pteriomorphia</taxon>
        <taxon>Arcoida</taxon>
        <taxon>Arcoidea</taxon>
        <taxon>Arcidae</taxon>
        <taxon>Tegillarca</taxon>
    </lineage>
</organism>
<dbReference type="PANTHER" id="PTHR14233:SF4">
    <property type="entry name" value="SOLUTE CARRIER FAMILY 35 MEMBER F2"/>
    <property type="match status" value="1"/>
</dbReference>
<feature type="transmembrane region" description="Helical" evidence="9">
    <location>
        <begin position="252"/>
        <end position="273"/>
    </location>
</feature>
<comment type="caution">
    <text evidence="10">The sequence shown here is derived from an EMBL/GenBank/DDBJ whole genome shotgun (WGS) entry which is preliminary data.</text>
</comment>
<protein>
    <recommendedName>
        <fullName evidence="12">Solute carrier family 35 member F2</fullName>
    </recommendedName>
</protein>